<protein>
    <submittedName>
        <fullName evidence="1">Uncharacterized protein</fullName>
    </submittedName>
</protein>
<organism evidence="1 2">
    <name type="scientific">Synaphobranchus kaupii</name>
    <name type="common">Kaup's arrowtooth eel</name>
    <dbReference type="NCBI Taxonomy" id="118154"/>
    <lineage>
        <taxon>Eukaryota</taxon>
        <taxon>Metazoa</taxon>
        <taxon>Chordata</taxon>
        <taxon>Craniata</taxon>
        <taxon>Vertebrata</taxon>
        <taxon>Euteleostomi</taxon>
        <taxon>Actinopterygii</taxon>
        <taxon>Neopterygii</taxon>
        <taxon>Teleostei</taxon>
        <taxon>Anguilliformes</taxon>
        <taxon>Synaphobranchidae</taxon>
        <taxon>Synaphobranchus</taxon>
    </lineage>
</organism>
<keyword evidence="2" id="KW-1185">Reference proteome</keyword>
<name>A0A9Q1ELH1_SYNKA</name>
<proteinExistence type="predicted"/>
<reference evidence="1" key="1">
    <citation type="journal article" date="2023" name="Science">
        <title>Genome structures resolve the early diversification of teleost fishes.</title>
        <authorList>
            <person name="Parey E."/>
            <person name="Louis A."/>
            <person name="Montfort J."/>
            <person name="Bouchez O."/>
            <person name="Roques C."/>
            <person name="Iampietro C."/>
            <person name="Lluch J."/>
            <person name="Castinel A."/>
            <person name="Donnadieu C."/>
            <person name="Desvignes T."/>
            <person name="Floi Bucao C."/>
            <person name="Jouanno E."/>
            <person name="Wen M."/>
            <person name="Mejri S."/>
            <person name="Dirks R."/>
            <person name="Jansen H."/>
            <person name="Henkel C."/>
            <person name="Chen W.J."/>
            <person name="Zahm M."/>
            <person name="Cabau C."/>
            <person name="Klopp C."/>
            <person name="Thompson A.W."/>
            <person name="Robinson-Rechavi M."/>
            <person name="Braasch I."/>
            <person name="Lecointre G."/>
            <person name="Bobe J."/>
            <person name="Postlethwait J.H."/>
            <person name="Berthelot C."/>
            <person name="Roest Crollius H."/>
            <person name="Guiguen Y."/>
        </authorList>
    </citation>
    <scope>NUCLEOTIDE SEQUENCE</scope>
    <source>
        <strain evidence="1">WJC10195</strain>
    </source>
</reference>
<accession>A0A9Q1ELH1</accession>
<sequence length="105" mass="11209">MRARVWQSQPSCHAGVGLRIAALRRTPSSVISEEHSAPAGVRQDRVGLGGVGCTAAAEPIRRSAQILGVAGQESADEPGTQKRVGGPQCYRHKPKVECTQSKCYR</sequence>
<dbReference type="EMBL" id="JAINUF010000015">
    <property type="protein sequence ID" value="KAJ8341044.1"/>
    <property type="molecule type" value="Genomic_DNA"/>
</dbReference>
<evidence type="ECO:0000313" key="1">
    <source>
        <dbReference type="EMBL" id="KAJ8341044.1"/>
    </source>
</evidence>
<dbReference type="AlphaFoldDB" id="A0A9Q1ELH1"/>
<gene>
    <name evidence="1" type="ORF">SKAU_G00333350</name>
</gene>
<comment type="caution">
    <text evidence="1">The sequence shown here is derived from an EMBL/GenBank/DDBJ whole genome shotgun (WGS) entry which is preliminary data.</text>
</comment>
<dbReference type="OrthoDB" id="10252740at2759"/>
<evidence type="ECO:0000313" key="2">
    <source>
        <dbReference type="Proteomes" id="UP001152622"/>
    </source>
</evidence>
<dbReference type="Proteomes" id="UP001152622">
    <property type="component" value="Chromosome 15"/>
</dbReference>